<evidence type="ECO:0000313" key="1">
    <source>
        <dbReference type="EMBL" id="OGD62046.1"/>
    </source>
</evidence>
<dbReference type="PANTHER" id="PTHR43861">
    <property type="entry name" value="TRANS-ACONITATE 2-METHYLTRANSFERASE-RELATED"/>
    <property type="match status" value="1"/>
</dbReference>
<gene>
    <name evidence="1" type="ORF">A2215_00345</name>
</gene>
<evidence type="ECO:0000313" key="2">
    <source>
        <dbReference type="Proteomes" id="UP000178583"/>
    </source>
</evidence>
<dbReference type="EMBL" id="MEZY01000055">
    <property type="protein sequence ID" value="OGD62046.1"/>
    <property type="molecule type" value="Genomic_DNA"/>
</dbReference>
<organism evidence="1 2">
    <name type="scientific">Candidatus Berkelbacteria bacterium RIFOXYA2_FULL_43_10</name>
    <dbReference type="NCBI Taxonomy" id="1797472"/>
    <lineage>
        <taxon>Bacteria</taxon>
        <taxon>Candidatus Berkelbacteria</taxon>
    </lineage>
</organism>
<dbReference type="Pfam" id="PF13489">
    <property type="entry name" value="Methyltransf_23"/>
    <property type="match status" value="1"/>
</dbReference>
<dbReference type="Gene3D" id="3.40.50.150">
    <property type="entry name" value="Vaccinia Virus protein VP39"/>
    <property type="match status" value="1"/>
</dbReference>
<dbReference type="InterPro" id="IPR029063">
    <property type="entry name" value="SAM-dependent_MTases_sf"/>
</dbReference>
<sequence>MPFAILDIGCGDGHFYRALKLEVVKKHIDRERLIYFGLDKDSSYRGKVEKIGGRFICGDILDSKILAGEKKFDLIIASDVIEHIDETDTFIRRIKTMLKPSGFVYLTTPNLAAWHCRLMLLFGLQPLPTEVSNISSAFGKGAIGRKIYGDNTIHHIRVFTRRALIDFLRYHKMEIVKSYGSGYRKIDRIIFRKTLRGYAPVIIAILKNKSDSIDKKHE</sequence>
<comment type="caution">
    <text evidence="1">The sequence shown here is derived from an EMBL/GenBank/DDBJ whole genome shotgun (WGS) entry which is preliminary data.</text>
</comment>
<name>A0A1F5E405_9BACT</name>
<proteinExistence type="predicted"/>
<dbReference type="Proteomes" id="UP000178583">
    <property type="component" value="Unassembled WGS sequence"/>
</dbReference>
<dbReference type="CDD" id="cd02440">
    <property type="entry name" value="AdoMet_MTases"/>
    <property type="match status" value="1"/>
</dbReference>
<evidence type="ECO:0008006" key="3">
    <source>
        <dbReference type="Google" id="ProtNLM"/>
    </source>
</evidence>
<dbReference type="STRING" id="1797472.A2215_00345"/>
<reference evidence="1 2" key="1">
    <citation type="journal article" date="2016" name="Nat. Commun.">
        <title>Thousands of microbial genomes shed light on interconnected biogeochemical processes in an aquifer system.</title>
        <authorList>
            <person name="Anantharaman K."/>
            <person name="Brown C.T."/>
            <person name="Hug L.A."/>
            <person name="Sharon I."/>
            <person name="Castelle C.J."/>
            <person name="Probst A.J."/>
            <person name="Thomas B.C."/>
            <person name="Singh A."/>
            <person name="Wilkins M.J."/>
            <person name="Karaoz U."/>
            <person name="Brodie E.L."/>
            <person name="Williams K.H."/>
            <person name="Hubbard S.S."/>
            <person name="Banfield J.F."/>
        </authorList>
    </citation>
    <scope>NUCLEOTIDE SEQUENCE [LARGE SCALE GENOMIC DNA]</scope>
</reference>
<accession>A0A1F5E405</accession>
<dbReference type="SUPFAM" id="SSF53335">
    <property type="entry name" value="S-adenosyl-L-methionine-dependent methyltransferases"/>
    <property type="match status" value="1"/>
</dbReference>
<protein>
    <recommendedName>
        <fullName evidence="3">Methyltransferase type 11 domain-containing protein</fullName>
    </recommendedName>
</protein>
<dbReference type="AlphaFoldDB" id="A0A1F5E405"/>